<reference evidence="2" key="1">
    <citation type="submission" date="2014-09" db="EMBL/GenBank/DDBJ databases">
        <authorList>
            <person name="Magalhaes I.L.F."/>
            <person name="Oliveira U."/>
            <person name="Santos F.R."/>
            <person name="Vidigal T.H.D.A."/>
            <person name="Brescovit A.D."/>
            <person name="Santos A.J."/>
        </authorList>
    </citation>
    <scope>NUCLEOTIDE SEQUENCE</scope>
    <source>
        <tissue evidence="2">Shoot tissue taken approximately 20 cm above the soil surface</tissue>
    </source>
</reference>
<keyword evidence="1" id="KW-1133">Transmembrane helix</keyword>
<evidence type="ECO:0000313" key="2">
    <source>
        <dbReference type="EMBL" id="JAE00466.1"/>
    </source>
</evidence>
<accession>A0A0A9ERF2</accession>
<dbReference type="AlphaFoldDB" id="A0A0A9ERF2"/>
<proteinExistence type="predicted"/>
<evidence type="ECO:0000256" key="1">
    <source>
        <dbReference type="SAM" id="Phobius"/>
    </source>
</evidence>
<reference evidence="2" key="2">
    <citation type="journal article" date="2015" name="Data Brief">
        <title>Shoot transcriptome of the giant reed, Arundo donax.</title>
        <authorList>
            <person name="Barrero R.A."/>
            <person name="Guerrero F.D."/>
            <person name="Moolhuijzen P."/>
            <person name="Goolsby J.A."/>
            <person name="Tidwell J."/>
            <person name="Bellgard S.E."/>
            <person name="Bellgard M.I."/>
        </authorList>
    </citation>
    <scope>NUCLEOTIDE SEQUENCE</scope>
    <source>
        <tissue evidence="2">Shoot tissue taken approximately 20 cm above the soil surface</tissue>
    </source>
</reference>
<feature type="transmembrane region" description="Helical" evidence="1">
    <location>
        <begin position="12"/>
        <end position="33"/>
    </location>
</feature>
<organism evidence="2">
    <name type="scientific">Arundo donax</name>
    <name type="common">Giant reed</name>
    <name type="synonym">Donax arundinaceus</name>
    <dbReference type="NCBI Taxonomy" id="35708"/>
    <lineage>
        <taxon>Eukaryota</taxon>
        <taxon>Viridiplantae</taxon>
        <taxon>Streptophyta</taxon>
        <taxon>Embryophyta</taxon>
        <taxon>Tracheophyta</taxon>
        <taxon>Spermatophyta</taxon>
        <taxon>Magnoliopsida</taxon>
        <taxon>Liliopsida</taxon>
        <taxon>Poales</taxon>
        <taxon>Poaceae</taxon>
        <taxon>PACMAD clade</taxon>
        <taxon>Arundinoideae</taxon>
        <taxon>Arundineae</taxon>
        <taxon>Arundo</taxon>
    </lineage>
</organism>
<keyword evidence="1" id="KW-0812">Transmembrane</keyword>
<name>A0A0A9ERF2_ARUDO</name>
<keyword evidence="1" id="KW-0472">Membrane</keyword>
<protein>
    <submittedName>
        <fullName evidence="2">Uncharacterized protein</fullName>
    </submittedName>
</protein>
<sequence>MLRQHRRSLSAYISISFYFCSAIHPCTPFGLLWRI</sequence>
<dbReference type="EMBL" id="GBRH01197430">
    <property type="protein sequence ID" value="JAE00466.1"/>
    <property type="molecule type" value="Transcribed_RNA"/>
</dbReference>